<dbReference type="AlphaFoldDB" id="A0A5K7YG12"/>
<evidence type="ECO:0000313" key="1">
    <source>
        <dbReference type="EMBL" id="BBO66709.1"/>
    </source>
</evidence>
<name>A0A5K7YG12_9BACT</name>
<keyword evidence="2" id="KW-1185">Reference proteome</keyword>
<proteinExistence type="predicted"/>
<reference evidence="1 2" key="1">
    <citation type="submission" date="2019-11" db="EMBL/GenBank/DDBJ databases">
        <title>Comparative genomics of hydrocarbon-degrading Desulfosarcina strains.</title>
        <authorList>
            <person name="Watanabe M."/>
            <person name="Kojima H."/>
            <person name="Fukui M."/>
        </authorList>
    </citation>
    <scope>NUCLEOTIDE SEQUENCE [LARGE SCALE GENOMIC DNA]</scope>
    <source>
        <strain evidence="1 2">PL12</strain>
    </source>
</reference>
<dbReference type="EMBL" id="AP021874">
    <property type="protein sequence ID" value="BBO66709.1"/>
    <property type="molecule type" value="Genomic_DNA"/>
</dbReference>
<dbReference type="Proteomes" id="UP000427906">
    <property type="component" value="Chromosome"/>
</dbReference>
<gene>
    <name evidence="1" type="ORF">DSCA_06390</name>
</gene>
<protein>
    <submittedName>
        <fullName evidence="1">Uncharacterized protein</fullName>
    </submittedName>
</protein>
<sequence>MTPDIETLYLAWHELDQAYKDIKYLERAFLFDPDDRQLGTIQKAALYIQDASVRIHHQWEQLSVLHYVRPEMMRDYLTLRVKGLTSAIDEIGYDGMFLTIYRPHVKHQTVTSALDSARDIIEKNKRLLNQIRETLLPVAGPLEHNANARERNRSRMAAS</sequence>
<organism evidence="1 2">
    <name type="scientific">Desulfosarcina alkanivorans</name>
    <dbReference type="NCBI Taxonomy" id="571177"/>
    <lineage>
        <taxon>Bacteria</taxon>
        <taxon>Pseudomonadati</taxon>
        <taxon>Thermodesulfobacteriota</taxon>
        <taxon>Desulfobacteria</taxon>
        <taxon>Desulfobacterales</taxon>
        <taxon>Desulfosarcinaceae</taxon>
        <taxon>Desulfosarcina</taxon>
    </lineage>
</organism>
<evidence type="ECO:0000313" key="2">
    <source>
        <dbReference type="Proteomes" id="UP000427906"/>
    </source>
</evidence>
<dbReference type="KEGG" id="dalk:DSCA_06390"/>
<accession>A0A5K7YG12</accession>